<accession>A0A8E2AMI0</accession>
<evidence type="ECO:0000313" key="1">
    <source>
        <dbReference type="EMBL" id="OCH86948.1"/>
    </source>
</evidence>
<dbReference type="Proteomes" id="UP000250043">
    <property type="component" value="Unassembled WGS sequence"/>
</dbReference>
<evidence type="ECO:0000313" key="2">
    <source>
        <dbReference type="Proteomes" id="UP000250043"/>
    </source>
</evidence>
<organism evidence="1 2">
    <name type="scientific">Obba rivulosa</name>
    <dbReference type="NCBI Taxonomy" id="1052685"/>
    <lineage>
        <taxon>Eukaryota</taxon>
        <taxon>Fungi</taxon>
        <taxon>Dikarya</taxon>
        <taxon>Basidiomycota</taxon>
        <taxon>Agaricomycotina</taxon>
        <taxon>Agaricomycetes</taxon>
        <taxon>Polyporales</taxon>
        <taxon>Gelatoporiaceae</taxon>
        <taxon>Obba</taxon>
    </lineage>
</organism>
<proteinExistence type="predicted"/>
<keyword evidence="2" id="KW-1185">Reference proteome</keyword>
<name>A0A8E2AMI0_9APHY</name>
<reference evidence="1 2" key="1">
    <citation type="submission" date="2016-07" db="EMBL/GenBank/DDBJ databases">
        <title>Draft genome of the white-rot fungus Obba rivulosa 3A-2.</title>
        <authorList>
            <consortium name="DOE Joint Genome Institute"/>
            <person name="Miettinen O."/>
            <person name="Riley R."/>
            <person name="Acob R."/>
            <person name="Barry K."/>
            <person name="Cullen D."/>
            <person name="De Vries R."/>
            <person name="Hainaut M."/>
            <person name="Hatakka A."/>
            <person name="Henrissat B."/>
            <person name="Hilden K."/>
            <person name="Kuo R."/>
            <person name="Labutti K."/>
            <person name="Lipzen A."/>
            <person name="Makela M.R."/>
            <person name="Sandor L."/>
            <person name="Spatafora J.W."/>
            <person name="Grigoriev I.V."/>
            <person name="Hibbett D.S."/>
        </authorList>
    </citation>
    <scope>NUCLEOTIDE SEQUENCE [LARGE SCALE GENOMIC DNA]</scope>
    <source>
        <strain evidence="1 2">3A-2</strain>
    </source>
</reference>
<gene>
    <name evidence="1" type="ORF">OBBRIDRAFT_189446</name>
</gene>
<dbReference type="AlphaFoldDB" id="A0A8E2AMI0"/>
<protein>
    <submittedName>
        <fullName evidence="1">Uncharacterized protein</fullName>
    </submittedName>
</protein>
<dbReference type="EMBL" id="KV722505">
    <property type="protein sequence ID" value="OCH86948.1"/>
    <property type="molecule type" value="Genomic_DNA"/>
</dbReference>
<sequence length="147" mass="16531">MSTLNSLFVVASDKSWIMCRKSSSLLILASASCGRSASRFGSSDWRKASIGLLEYVACTVVAGRIVFMRSRSMWCYSMSALEDRKICQHKQTTVEWETILAVPVSFIHARATAPRRRGEEVFNTAVLFVIFWPGLHPVVSQCVQCRY</sequence>